<proteinExistence type="predicted"/>
<dbReference type="EMBL" id="KZ851856">
    <property type="protein sequence ID" value="RDK41150.1"/>
    <property type="molecule type" value="Genomic_DNA"/>
</dbReference>
<protein>
    <submittedName>
        <fullName evidence="1">Uncharacterized protein</fullName>
    </submittedName>
</protein>
<sequence>MDTSLSRVGDVVRDLDKMAPEVEDLHVTRCVKISSFLFFAKQRSRTQLRVSSRAVLCNASFTQVIGRRHLFNKLRHSKHGHRGWSIYSYRPVSCAHHKPGQWASLYNHRMVEQIP</sequence>
<keyword evidence="2" id="KW-1185">Reference proteome</keyword>
<accession>A0A370PG31</accession>
<dbReference type="AlphaFoldDB" id="A0A370PG31"/>
<dbReference type="Proteomes" id="UP000254937">
    <property type="component" value="Unassembled WGS sequence"/>
</dbReference>
<evidence type="ECO:0000313" key="1">
    <source>
        <dbReference type="EMBL" id="RDK41150.1"/>
    </source>
</evidence>
<gene>
    <name evidence="1" type="ORF">M752DRAFT_31786</name>
</gene>
<reference evidence="1 2" key="1">
    <citation type="submission" date="2018-07" db="EMBL/GenBank/DDBJ databases">
        <title>Section-level genome sequencing of Aspergillus section Nigri to investigate inter- and intra-species variation.</title>
        <authorList>
            <consortium name="DOE Joint Genome Institute"/>
            <person name="Vesth T.C."/>
            <person name="Nybo J.L."/>
            <person name="Theobald S."/>
            <person name="Frisvad J.C."/>
            <person name="Larsen T.O."/>
            <person name="Nielsen K.F."/>
            <person name="Hoof J.B."/>
            <person name="Brandl J."/>
            <person name="Salamov A."/>
            <person name="Riley R."/>
            <person name="Gladden J.M."/>
            <person name="Phatale P."/>
            <person name="Nielsen M.T."/>
            <person name="Lyhne E.K."/>
            <person name="Kogle M.E."/>
            <person name="Strasser K."/>
            <person name="McDonnell E."/>
            <person name="Barry K."/>
            <person name="Clum A."/>
            <person name="Chen C."/>
            <person name="Nolan M."/>
            <person name="Sandor L."/>
            <person name="Kuo A."/>
            <person name="Lipzen A."/>
            <person name="Hainaut M."/>
            <person name="Drula E."/>
            <person name="Tsang A."/>
            <person name="Magnuson J.K."/>
            <person name="Henrissat B."/>
            <person name="Wiebenga A."/>
            <person name="Simmons B.A."/>
            <person name="Makela M.R."/>
            <person name="De vries R.P."/>
            <person name="Grigoriev I.V."/>
            <person name="Mortensen U.H."/>
            <person name="Baker S.E."/>
            <person name="Andersen M.R."/>
        </authorList>
    </citation>
    <scope>NUCLEOTIDE SEQUENCE [LARGE SCALE GENOMIC DNA]</scope>
    <source>
        <strain evidence="1 2">ATCC 13157</strain>
    </source>
</reference>
<evidence type="ECO:0000313" key="2">
    <source>
        <dbReference type="Proteomes" id="UP000254937"/>
    </source>
</evidence>
<name>A0A370PG31_ASPPH</name>
<organism evidence="1 2">
    <name type="scientific">Aspergillus phoenicis ATCC 13157</name>
    <dbReference type="NCBI Taxonomy" id="1353007"/>
    <lineage>
        <taxon>Eukaryota</taxon>
        <taxon>Fungi</taxon>
        <taxon>Dikarya</taxon>
        <taxon>Ascomycota</taxon>
        <taxon>Pezizomycotina</taxon>
        <taxon>Eurotiomycetes</taxon>
        <taxon>Eurotiomycetidae</taxon>
        <taxon>Eurotiales</taxon>
        <taxon>Aspergillaceae</taxon>
        <taxon>Aspergillus</taxon>
    </lineage>
</organism>